<dbReference type="Proteomes" id="UP000004995">
    <property type="component" value="Unassembled WGS sequence"/>
</dbReference>
<dbReference type="AlphaFoldDB" id="K3XNV6"/>
<accession>K3XNV6</accession>
<dbReference type="EnsemblPlants" id="KQL08523">
    <property type="protein sequence ID" value="KQL08523"/>
    <property type="gene ID" value="SETIT_003579mg"/>
</dbReference>
<evidence type="ECO:0000313" key="2">
    <source>
        <dbReference type="Proteomes" id="UP000004995"/>
    </source>
</evidence>
<sequence>MYSVEKICDDSGEDPTCSRSVTGTSVRDHIYYLGVSMHAEDWSSCRIVMDYSKLQYQMDLKGNVVLSKQPGLSIDRGFSAQ</sequence>
<organism evidence="1 2">
    <name type="scientific">Setaria italica</name>
    <name type="common">Foxtail millet</name>
    <name type="synonym">Panicum italicum</name>
    <dbReference type="NCBI Taxonomy" id="4555"/>
    <lineage>
        <taxon>Eukaryota</taxon>
        <taxon>Viridiplantae</taxon>
        <taxon>Streptophyta</taxon>
        <taxon>Embryophyta</taxon>
        <taxon>Tracheophyta</taxon>
        <taxon>Spermatophyta</taxon>
        <taxon>Magnoliopsida</taxon>
        <taxon>Liliopsida</taxon>
        <taxon>Poales</taxon>
        <taxon>Poaceae</taxon>
        <taxon>PACMAD clade</taxon>
        <taxon>Panicoideae</taxon>
        <taxon>Panicodae</taxon>
        <taxon>Paniceae</taxon>
        <taxon>Cenchrinae</taxon>
        <taxon>Setaria</taxon>
    </lineage>
</organism>
<dbReference type="InParanoid" id="K3XNV6"/>
<reference evidence="2" key="1">
    <citation type="journal article" date="2012" name="Nat. Biotechnol.">
        <title>Reference genome sequence of the model plant Setaria.</title>
        <authorList>
            <person name="Bennetzen J.L."/>
            <person name="Schmutz J."/>
            <person name="Wang H."/>
            <person name="Percifield R."/>
            <person name="Hawkins J."/>
            <person name="Pontaroli A.C."/>
            <person name="Estep M."/>
            <person name="Feng L."/>
            <person name="Vaughn J.N."/>
            <person name="Grimwood J."/>
            <person name="Jenkins J."/>
            <person name="Barry K."/>
            <person name="Lindquist E."/>
            <person name="Hellsten U."/>
            <person name="Deshpande S."/>
            <person name="Wang X."/>
            <person name="Wu X."/>
            <person name="Mitros T."/>
            <person name="Triplett J."/>
            <person name="Yang X."/>
            <person name="Ye C.Y."/>
            <person name="Mauro-Herrera M."/>
            <person name="Wang L."/>
            <person name="Li P."/>
            <person name="Sharma M."/>
            <person name="Sharma R."/>
            <person name="Ronald P.C."/>
            <person name="Panaud O."/>
            <person name="Kellogg E.A."/>
            <person name="Brutnell T.P."/>
            <person name="Doust A.N."/>
            <person name="Tuskan G.A."/>
            <person name="Rokhsar D."/>
            <person name="Devos K.M."/>
        </authorList>
    </citation>
    <scope>NUCLEOTIDE SEQUENCE [LARGE SCALE GENOMIC DNA]</scope>
    <source>
        <strain evidence="2">cv. Yugu1</strain>
    </source>
</reference>
<proteinExistence type="predicted"/>
<dbReference type="eggNOG" id="KOG4569">
    <property type="taxonomic scope" value="Eukaryota"/>
</dbReference>
<dbReference type="STRING" id="4555.K3XNV6"/>
<dbReference type="EMBL" id="AGNK02003452">
    <property type="status" value="NOT_ANNOTATED_CDS"/>
    <property type="molecule type" value="Genomic_DNA"/>
</dbReference>
<keyword evidence="2" id="KW-1185">Reference proteome</keyword>
<dbReference type="OMA" id="FCVLDLI"/>
<protein>
    <submittedName>
        <fullName evidence="1">Uncharacterized protein</fullName>
    </submittedName>
</protein>
<evidence type="ECO:0000313" key="1">
    <source>
        <dbReference type="EnsemblPlants" id="KQL08523"/>
    </source>
</evidence>
<dbReference type="HOGENOM" id="CLU_195558_0_0_1"/>
<name>K3XNV6_SETIT</name>
<reference evidence="1" key="2">
    <citation type="submission" date="2018-08" db="UniProtKB">
        <authorList>
            <consortium name="EnsemblPlants"/>
        </authorList>
    </citation>
    <scope>IDENTIFICATION</scope>
    <source>
        <strain evidence="1">Yugu1</strain>
    </source>
</reference>
<dbReference type="Gramene" id="KQL08523">
    <property type="protein sequence ID" value="KQL08523"/>
    <property type="gene ID" value="SETIT_003579mg"/>
</dbReference>